<evidence type="ECO:0000256" key="2">
    <source>
        <dbReference type="ARBA" id="ARBA00010817"/>
    </source>
</evidence>
<dbReference type="Gene3D" id="1.10.340.30">
    <property type="entry name" value="Hypothetical protein, domain 2"/>
    <property type="match status" value="1"/>
</dbReference>
<dbReference type="Proteomes" id="UP000298213">
    <property type="component" value="Unassembled WGS sequence"/>
</dbReference>
<dbReference type="EC" id="3.2.2.21" evidence="3"/>
<gene>
    <name evidence="7" type="ORF">E2493_08355</name>
</gene>
<feature type="domain" description="HhH-GPD" evidence="6">
    <location>
        <begin position="49"/>
        <end position="204"/>
    </location>
</feature>
<dbReference type="PANTHER" id="PTHR43003:SF5">
    <property type="entry name" value="DNA-3-METHYLADENINE GLYCOSYLASE"/>
    <property type="match status" value="1"/>
</dbReference>
<dbReference type="GO" id="GO:0006307">
    <property type="term" value="P:DNA alkylation repair"/>
    <property type="evidence" value="ECO:0007669"/>
    <property type="project" value="TreeGrafter"/>
</dbReference>
<sequence>MGISAETLKTSLDALAAREPRIAAALARVGYPEPRISEPGYQTLLRAIVGQQVSIKAAASMWAKLTAIVGDPPAPEQLLAASDEALRAAGLSRQKASYARSLAEEVVSGRLDFANLPEDDEEAIAELVRVKGIGRWTAEVYLLFAEGRTDIWPAGDLAVQIEAGAIIGLEGKPTEKALRALAEAWRPHRGAFAIFTWHHRRHALQSRNASEAPV</sequence>
<keyword evidence="4" id="KW-0227">DNA damage</keyword>
<dbReference type="CDD" id="cd00056">
    <property type="entry name" value="ENDO3c"/>
    <property type="match status" value="1"/>
</dbReference>
<dbReference type="Gene3D" id="1.10.1670.40">
    <property type="match status" value="1"/>
</dbReference>
<evidence type="ECO:0000256" key="5">
    <source>
        <dbReference type="ARBA" id="ARBA00023204"/>
    </source>
</evidence>
<reference evidence="7 8" key="1">
    <citation type="submission" date="2019-03" db="EMBL/GenBank/DDBJ databases">
        <title>Genome sequence of Sphingomonas sp. 17J27-24.</title>
        <authorList>
            <person name="Kim M."/>
            <person name="Maeng S."/>
            <person name="Sathiyaraj S."/>
        </authorList>
    </citation>
    <scope>NUCLEOTIDE SEQUENCE [LARGE SCALE GENOMIC DNA]</scope>
    <source>
        <strain evidence="7 8">17J27-24</strain>
    </source>
</reference>
<dbReference type="OrthoDB" id="9785929at2"/>
<organism evidence="7 8">
    <name type="scientific">Sphingomonas parva</name>
    <dbReference type="NCBI Taxonomy" id="2555898"/>
    <lineage>
        <taxon>Bacteria</taxon>
        <taxon>Pseudomonadati</taxon>
        <taxon>Pseudomonadota</taxon>
        <taxon>Alphaproteobacteria</taxon>
        <taxon>Sphingomonadales</taxon>
        <taxon>Sphingomonadaceae</taxon>
        <taxon>Sphingomonas</taxon>
    </lineage>
</organism>
<dbReference type="SMART" id="SM00478">
    <property type="entry name" value="ENDO3c"/>
    <property type="match status" value="1"/>
</dbReference>
<dbReference type="FunFam" id="1.10.340.30:FF:000004">
    <property type="entry name" value="DNA-3-methyladenine glycosylase II"/>
    <property type="match status" value="1"/>
</dbReference>
<evidence type="ECO:0000256" key="3">
    <source>
        <dbReference type="ARBA" id="ARBA00012000"/>
    </source>
</evidence>
<dbReference type="GO" id="GO:0006285">
    <property type="term" value="P:base-excision repair, AP site formation"/>
    <property type="evidence" value="ECO:0007669"/>
    <property type="project" value="TreeGrafter"/>
</dbReference>
<dbReference type="Pfam" id="PF00730">
    <property type="entry name" value="HhH-GPD"/>
    <property type="match status" value="1"/>
</dbReference>
<dbReference type="AlphaFoldDB" id="A0A4Y8ZRI0"/>
<keyword evidence="8" id="KW-1185">Reference proteome</keyword>
<comment type="catalytic activity">
    <reaction evidence="1">
        <text>Hydrolysis of alkylated DNA, releasing 3-methyladenine, 3-methylguanine, 7-methylguanine and 7-methyladenine.</text>
        <dbReference type="EC" id="3.2.2.21"/>
    </reaction>
</comment>
<name>A0A4Y8ZRI0_9SPHN</name>
<evidence type="ECO:0000256" key="4">
    <source>
        <dbReference type="ARBA" id="ARBA00022763"/>
    </source>
</evidence>
<evidence type="ECO:0000313" key="8">
    <source>
        <dbReference type="Proteomes" id="UP000298213"/>
    </source>
</evidence>
<dbReference type="InterPro" id="IPR003265">
    <property type="entry name" value="HhH-GPD_domain"/>
</dbReference>
<dbReference type="GO" id="GO:0043916">
    <property type="term" value="F:DNA-7-methylguanine glycosylase activity"/>
    <property type="evidence" value="ECO:0007669"/>
    <property type="project" value="TreeGrafter"/>
</dbReference>
<proteinExistence type="inferred from homology"/>
<dbReference type="InterPro" id="IPR051912">
    <property type="entry name" value="Alkylbase_DNA_Glycosylase/TA"/>
</dbReference>
<dbReference type="SUPFAM" id="SSF48150">
    <property type="entry name" value="DNA-glycosylase"/>
    <property type="match status" value="1"/>
</dbReference>
<evidence type="ECO:0000256" key="1">
    <source>
        <dbReference type="ARBA" id="ARBA00000086"/>
    </source>
</evidence>
<keyword evidence="5" id="KW-0234">DNA repair</keyword>
<evidence type="ECO:0000313" key="7">
    <source>
        <dbReference type="EMBL" id="TFI58648.1"/>
    </source>
</evidence>
<dbReference type="EMBL" id="SPDV01000013">
    <property type="protein sequence ID" value="TFI58648.1"/>
    <property type="molecule type" value="Genomic_DNA"/>
</dbReference>
<comment type="similarity">
    <text evidence="2">Belongs to the alkylbase DNA glycosidase AlkA family.</text>
</comment>
<protein>
    <recommendedName>
        <fullName evidence="3">DNA-3-methyladenine glycosylase II</fullName>
        <ecNumber evidence="3">3.2.2.21</ecNumber>
    </recommendedName>
</protein>
<dbReference type="GO" id="GO:0005737">
    <property type="term" value="C:cytoplasm"/>
    <property type="evidence" value="ECO:0007669"/>
    <property type="project" value="TreeGrafter"/>
</dbReference>
<dbReference type="InterPro" id="IPR011257">
    <property type="entry name" value="DNA_glycosylase"/>
</dbReference>
<comment type="caution">
    <text evidence="7">The sequence shown here is derived from an EMBL/GenBank/DDBJ whole genome shotgun (WGS) entry which is preliminary data.</text>
</comment>
<dbReference type="GO" id="GO:0032993">
    <property type="term" value="C:protein-DNA complex"/>
    <property type="evidence" value="ECO:0007669"/>
    <property type="project" value="TreeGrafter"/>
</dbReference>
<accession>A0A4Y8ZRI0</accession>
<dbReference type="RefSeq" id="WP_135085639.1">
    <property type="nucleotide sequence ID" value="NZ_SPDV01000013.1"/>
</dbReference>
<dbReference type="PANTHER" id="PTHR43003">
    <property type="entry name" value="DNA-3-METHYLADENINE GLYCOSYLASE"/>
    <property type="match status" value="1"/>
</dbReference>
<evidence type="ECO:0000259" key="6">
    <source>
        <dbReference type="SMART" id="SM00478"/>
    </source>
</evidence>
<dbReference type="GO" id="GO:0032131">
    <property type="term" value="F:alkylated DNA binding"/>
    <property type="evidence" value="ECO:0007669"/>
    <property type="project" value="TreeGrafter"/>
</dbReference>
<dbReference type="GO" id="GO:0008725">
    <property type="term" value="F:DNA-3-methyladenine glycosylase activity"/>
    <property type="evidence" value="ECO:0007669"/>
    <property type="project" value="TreeGrafter"/>
</dbReference>